<dbReference type="PROSITE" id="PS00217">
    <property type="entry name" value="SUGAR_TRANSPORT_2"/>
    <property type="match status" value="4"/>
</dbReference>
<evidence type="ECO:0000256" key="14">
    <source>
        <dbReference type="SAM" id="Phobius"/>
    </source>
</evidence>
<dbReference type="GO" id="GO:0055056">
    <property type="term" value="F:D-glucose transmembrane transporter activity"/>
    <property type="evidence" value="ECO:0007669"/>
    <property type="project" value="TreeGrafter"/>
</dbReference>
<dbReference type="InterPro" id="IPR005829">
    <property type="entry name" value="Sugar_transporter_CS"/>
</dbReference>
<dbReference type="NCBIfam" id="TIGR00879">
    <property type="entry name" value="SP"/>
    <property type="match status" value="2"/>
</dbReference>
<keyword evidence="18" id="KW-1185">Reference proteome</keyword>
<evidence type="ECO:0000256" key="2">
    <source>
        <dbReference type="ARBA" id="ARBA00004135"/>
    </source>
</evidence>
<comment type="subcellular location">
    <subcellularLocation>
        <location evidence="2">Cell membrane</location>
        <location evidence="2">Sarcolemma</location>
    </subcellularLocation>
    <subcellularLocation>
        <location evidence="3">Cell membrane</location>
        <topology evidence="3">Multi-pass membrane protein</topology>
    </subcellularLocation>
</comment>
<evidence type="ECO:0000256" key="3">
    <source>
        <dbReference type="ARBA" id="ARBA00004651"/>
    </source>
</evidence>
<feature type="transmembrane region" description="Helical" evidence="14">
    <location>
        <begin position="364"/>
        <end position="387"/>
    </location>
</feature>
<comment type="similarity">
    <text evidence="4">Belongs to the major facilitator superfamily. Sugar transporter (TC 2.A.1.1) family. Glucose transporter subfamily.</text>
</comment>
<feature type="domain" description="Major facilitator superfamily (MFS) profile" evidence="15">
    <location>
        <begin position="468"/>
        <end position="911"/>
    </location>
</feature>
<reference evidence="16" key="1">
    <citation type="submission" date="2020-10" db="EMBL/GenBank/DDBJ databases">
        <title>Feather gene expression reveals the developmental basis of iridescence in African starlings.</title>
        <authorList>
            <person name="Rubenstein D.R."/>
        </authorList>
    </citation>
    <scope>NUCLEOTIDE SEQUENCE</scope>
    <source>
        <strain evidence="16">SS15</strain>
        <tissue evidence="16">Liver</tissue>
    </source>
</reference>
<dbReference type="FunFam" id="1.20.1250.20:FF:000029">
    <property type="entry name" value="solute carrier family 2, facilitated glucose transporter member 4"/>
    <property type="match status" value="1"/>
</dbReference>
<feature type="transmembrane region" description="Helical" evidence="14">
    <location>
        <begin position="117"/>
        <end position="138"/>
    </location>
</feature>
<evidence type="ECO:0000256" key="11">
    <source>
        <dbReference type="ARBA" id="ARBA00023136"/>
    </source>
</evidence>
<feature type="transmembrane region" description="Helical" evidence="14">
    <location>
        <begin position="2195"/>
        <end position="2213"/>
    </location>
</feature>
<organism evidence="16">
    <name type="scientific">Lamprotornis superbus</name>
    <dbReference type="NCBI Taxonomy" id="245042"/>
    <lineage>
        <taxon>Eukaryota</taxon>
        <taxon>Metazoa</taxon>
        <taxon>Chordata</taxon>
        <taxon>Craniata</taxon>
        <taxon>Vertebrata</taxon>
        <taxon>Euteleostomi</taxon>
        <taxon>Archelosauria</taxon>
        <taxon>Archosauria</taxon>
        <taxon>Dinosauria</taxon>
        <taxon>Saurischia</taxon>
        <taxon>Theropoda</taxon>
        <taxon>Coelurosauria</taxon>
        <taxon>Aves</taxon>
        <taxon>Neognathae</taxon>
        <taxon>Neoaves</taxon>
        <taxon>Telluraves</taxon>
        <taxon>Australaves</taxon>
        <taxon>Passeriformes</taxon>
        <taxon>Sturnidae</taxon>
        <taxon>Lamprotornis</taxon>
    </lineage>
</organism>
<dbReference type="PANTHER" id="PTHR23503:SF22">
    <property type="entry name" value="SOLUTE CARRIER FAMILY 2, FACILITATED GLUCOSE TRANSPORTER MEMBER 11"/>
    <property type="match status" value="1"/>
</dbReference>
<dbReference type="EMBL" id="JADDUC010000008">
    <property type="protein sequence ID" value="KAG0132263.1"/>
    <property type="molecule type" value="Genomic_DNA"/>
</dbReference>
<evidence type="ECO:0000256" key="8">
    <source>
        <dbReference type="ARBA" id="ARBA00022597"/>
    </source>
</evidence>
<feature type="transmembrane region" description="Helical" evidence="14">
    <location>
        <begin position="333"/>
        <end position="352"/>
    </location>
</feature>
<reference evidence="17 18" key="2">
    <citation type="journal article" date="2021" name="J. Hered.">
        <title>Feather Gene Expression Elucidates the Developmental Basis of Plumage Iridescence in African Starlings.</title>
        <authorList>
            <person name="Rubenstein D.R."/>
            <person name="Corvelo A."/>
            <person name="MacManes M.D."/>
            <person name="Maia R."/>
            <person name="Narzisi G."/>
            <person name="Rousaki A."/>
            <person name="Vandenabeele P."/>
            <person name="Shawkey M.D."/>
            <person name="Solomon J."/>
        </authorList>
    </citation>
    <scope>NUCLEOTIDE SEQUENCE [LARGE SCALE GENOMIC DNA]</scope>
    <source>
        <strain evidence="17">SS15</strain>
    </source>
</reference>
<feature type="transmembrane region" description="Helical" evidence="14">
    <location>
        <begin position="1295"/>
        <end position="1314"/>
    </location>
</feature>
<protein>
    <recommendedName>
        <fullName evidence="5">Solute carrier family 2, facilitated glucose transporter member 5</fullName>
    </recommendedName>
    <alternativeName>
        <fullName evidence="13">Fructose transporter</fullName>
    </alternativeName>
    <alternativeName>
        <fullName evidence="12">Glucose transporter type 5, small intestine</fullName>
    </alternativeName>
</protein>
<keyword evidence="6" id="KW-0813">Transport</keyword>
<evidence type="ECO:0000256" key="13">
    <source>
        <dbReference type="ARBA" id="ARBA00031099"/>
    </source>
</evidence>
<feature type="transmembrane region" description="Helical" evidence="14">
    <location>
        <begin position="2022"/>
        <end position="2045"/>
    </location>
</feature>
<feature type="transmembrane region" description="Helical" evidence="14">
    <location>
        <begin position="2485"/>
        <end position="2508"/>
    </location>
</feature>
<evidence type="ECO:0000256" key="5">
    <source>
        <dbReference type="ARBA" id="ARBA00015973"/>
    </source>
</evidence>
<feature type="transmembrane region" description="Helical" evidence="14">
    <location>
        <begin position="548"/>
        <end position="568"/>
    </location>
</feature>
<feature type="transmembrane region" description="Helical" evidence="14">
    <location>
        <begin position="1173"/>
        <end position="1195"/>
    </location>
</feature>
<feature type="transmembrane region" description="Helical" evidence="14">
    <location>
        <begin position="517"/>
        <end position="541"/>
    </location>
</feature>
<evidence type="ECO:0000256" key="7">
    <source>
        <dbReference type="ARBA" id="ARBA00022475"/>
    </source>
</evidence>
<feature type="transmembrane region" description="Helical" evidence="14">
    <location>
        <begin position="2160"/>
        <end position="2183"/>
    </location>
</feature>
<accession>A0A835U0A1</accession>
<feature type="transmembrane region" description="Helical" evidence="14">
    <location>
        <begin position="1096"/>
        <end position="1116"/>
    </location>
</feature>
<feature type="transmembrane region" description="Helical" evidence="14">
    <location>
        <begin position="1260"/>
        <end position="1283"/>
    </location>
</feature>
<evidence type="ECO:0000313" key="16">
    <source>
        <dbReference type="EMBL" id="KAG0132263.1"/>
    </source>
</evidence>
<feature type="transmembrane region" description="Helical" evidence="14">
    <location>
        <begin position="763"/>
        <end position="783"/>
    </location>
</feature>
<feature type="transmembrane region" description="Helical" evidence="14">
    <location>
        <begin position="1326"/>
        <end position="1347"/>
    </location>
</feature>
<feature type="domain" description="Major facilitator superfamily (MFS) profile" evidence="15">
    <location>
        <begin position="10"/>
        <end position="453"/>
    </location>
</feature>
<feature type="transmembrane region" description="Helical" evidence="14">
    <location>
        <begin position="475"/>
        <end position="497"/>
    </location>
</feature>
<keyword evidence="7" id="KW-1003">Cell membrane</keyword>
<comment type="caution">
    <text evidence="16">The sequence shown here is derived from an EMBL/GenBank/DDBJ whole genome shotgun (WGS) entry which is preliminary data.</text>
</comment>
<evidence type="ECO:0000256" key="10">
    <source>
        <dbReference type="ARBA" id="ARBA00022989"/>
    </source>
</evidence>
<evidence type="ECO:0000313" key="18">
    <source>
        <dbReference type="Proteomes" id="UP000618051"/>
    </source>
</evidence>
<evidence type="ECO:0000256" key="1">
    <source>
        <dbReference type="ARBA" id="ARBA00000590"/>
    </source>
</evidence>
<dbReference type="Proteomes" id="UP000618051">
    <property type="component" value="Unassembled WGS sequence"/>
</dbReference>
<feature type="transmembrane region" description="Helical" evidence="14">
    <location>
        <begin position="574"/>
        <end position="596"/>
    </location>
</feature>
<evidence type="ECO:0000256" key="6">
    <source>
        <dbReference type="ARBA" id="ARBA00022448"/>
    </source>
</evidence>
<evidence type="ECO:0000259" key="15">
    <source>
        <dbReference type="PROSITE" id="PS50850"/>
    </source>
</evidence>
<feature type="transmembrane region" description="Helical" evidence="14">
    <location>
        <begin position="859"/>
        <end position="881"/>
    </location>
</feature>
<comment type="catalytic activity">
    <reaction evidence="1">
        <text>D-fructose(out) = D-fructose(in)</text>
        <dbReference type="Rhea" id="RHEA:60372"/>
        <dbReference type="ChEBI" id="CHEBI:37721"/>
    </reaction>
</comment>
<dbReference type="InterPro" id="IPR005828">
    <property type="entry name" value="MFS_sugar_transport-like"/>
</dbReference>
<feature type="transmembrane region" description="Helical" evidence="14">
    <location>
        <begin position="181"/>
        <end position="202"/>
    </location>
</feature>
<feature type="transmembrane region" description="Helical" evidence="14">
    <location>
        <begin position="5"/>
        <end position="23"/>
    </location>
</feature>
<evidence type="ECO:0000313" key="17">
    <source>
        <dbReference type="EMBL" id="KAI1232908.1"/>
    </source>
</evidence>
<feature type="transmembrane region" description="Helical" evidence="14">
    <location>
        <begin position="1353"/>
        <end position="1381"/>
    </location>
</feature>
<dbReference type="GO" id="GO:0046323">
    <property type="term" value="P:D-glucose import"/>
    <property type="evidence" value="ECO:0007669"/>
    <property type="project" value="TreeGrafter"/>
</dbReference>
<feature type="transmembrane region" description="Helical" evidence="14">
    <location>
        <begin position="150"/>
        <end position="169"/>
    </location>
</feature>
<dbReference type="InterPro" id="IPR020846">
    <property type="entry name" value="MFS_dom"/>
</dbReference>
<feature type="transmembrane region" description="Helical" evidence="14">
    <location>
        <begin position="608"/>
        <end position="629"/>
    </location>
</feature>
<feature type="transmembrane region" description="Helical" evidence="14">
    <location>
        <begin position="795"/>
        <end position="812"/>
    </location>
</feature>
<feature type="domain" description="Major facilitator superfamily (MFS) profile" evidence="15">
    <location>
        <begin position="2112"/>
        <end position="2636"/>
    </location>
</feature>
<evidence type="ECO:0000256" key="9">
    <source>
        <dbReference type="ARBA" id="ARBA00022692"/>
    </source>
</evidence>
<keyword evidence="11 14" id="KW-0472">Membrane</keyword>
<feature type="non-terminal residue" evidence="16">
    <location>
        <position position="1"/>
    </location>
</feature>
<feature type="transmembrane region" description="Helical" evidence="14">
    <location>
        <begin position="1393"/>
        <end position="1412"/>
    </location>
</feature>
<dbReference type="Pfam" id="PF00083">
    <property type="entry name" value="Sugar_tr"/>
    <property type="match status" value="7"/>
</dbReference>
<proteinExistence type="inferred from homology"/>
<feature type="transmembrane region" description="Helical" evidence="14">
    <location>
        <begin position="399"/>
        <end position="423"/>
    </location>
</feature>
<keyword evidence="8 16" id="KW-0762">Sugar transport</keyword>
<feature type="transmembrane region" description="Helical" evidence="14">
    <location>
        <begin position="2107"/>
        <end position="2125"/>
    </location>
</feature>
<dbReference type="OrthoDB" id="8120565at2759"/>
<feature type="transmembrane region" description="Helical" evidence="14">
    <location>
        <begin position="952"/>
        <end position="974"/>
    </location>
</feature>
<keyword evidence="9 14" id="KW-0812">Transmembrane</keyword>
<keyword evidence="10 14" id="KW-1133">Transmembrane helix</keyword>
<feature type="transmembrane region" description="Helical" evidence="14">
    <location>
        <begin position="2583"/>
        <end position="2606"/>
    </location>
</feature>
<feature type="transmembrane region" description="Helical" evidence="14">
    <location>
        <begin position="1418"/>
        <end position="1442"/>
    </location>
</feature>
<dbReference type="InterPro" id="IPR003663">
    <property type="entry name" value="Sugar/inositol_transpt"/>
</dbReference>
<dbReference type="InterPro" id="IPR036259">
    <property type="entry name" value="MFS_trans_sf"/>
</dbReference>
<feature type="transmembrane region" description="Helical" evidence="14">
    <location>
        <begin position="1889"/>
        <end position="1912"/>
    </location>
</feature>
<dbReference type="GO" id="GO:1990539">
    <property type="term" value="P:fructose import across plasma membrane"/>
    <property type="evidence" value="ECO:0007669"/>
    <property type="project" value="UniProtKB-ARBA"/>
</dbReference>
<evidence type="ECO:0000256" key="4">
    <source>
        <dbReference type="ARBA" id="ARBA00007004"/>
    </source>
</evidence>
<reference evidence="17" key="3">
    <citation type="submission" date="2022-01" db="EMBL/GenBank/DDBJ databases">
        <authorList>
            <person name="Rubenstein D.R."/>
        </authorList>
    </citation>
    <scope>NUCLEOTIDE SEQUENCE</scope>
    <source>
        <strain evidence="17">SS15</strain>
        <tissue evidence="17">Liver</tissue>
    </source>
</reference>
<feature type="transmembrane region" description="Helical" evidence="14">
    <location>
        <begin position="1959"/>
        <end position="1976"/>
    </location>
</feature>
<name>A0A835U0A1_9PASS</name>
<dbReference type="InterPro" id="IPR045263">
    <property type="entry name" value="GLUT"/>
</dbReference>
<feature type="transmembrane region" description="Helical" evidence="14">
    <location>
        <begin position="887"/>
        <end position="907"/>
    </location>
</feature>
<feature type="transmembrane region" description="Helical" evidence="14">
    <location>
        <begin position="91"/>
        <end position="111"/>
    </location>
</feature>
<dbReference type="SUPFAM" id="SSF103473">
    <property type="entry name" value="MFS general substrate transporter"/>
    <property type="match status" value="5"/>
</dbReference>
<feature type="transmembrane region" description="Helical" evidence="14">
    <location>
        <begin position="2051"/>
        <end position="2071"/>
    </location>
</feature>
<dbReference type="PROSITE" id="PS50850">
    <property type="entry name" value="MFS"/>
    <property type="match status" value="5"/>
</dbReference>
<feature type="transmembrane region" description="Helical" evidence="14">
    <location>
        <begin position="2612"/>
        <end position="2632"/>
    </location>
</feature>
<dbReference type="GO" id="GO:0070837">
    <property type="term" value="P:dehydroascorbic acid transport"/>
    <property type="evidence" value="ECO:0007669"/>
    <property type="project" value="TreeGrafter"/>
</dbReference>
<feature type="domain" description="Major facilitator superfamily (MFS) profile" evidence="15">
    <location>
        <begin position="956"/>
        <end position="1446"/>
    </location>
</feature>
<gene>
    <name evidence="17" type="ORF">IHE44_0006090</name>
    <name evidence="16" type="ORF">IHE44_013134</name>
</gene>
<evidence type="ECO:0000256" key="12">
    <source>
        <dbReference type="ARBA" id="ARBA00029961"/>
    </source>
</evidence>
<feature type="transmembrane region" description="Helical" evidence="14">
    <location>
        <begin position="1924"/>
        <end position="1947"/>
    </location>
</feature>
<feature type="transmembrane region" description="Helical" evidence="14">
    <location>
        <begin position="1982"/>
        <end position="2001"/>
    </location>
</feature>
<dbReference type="FunFam" id="1.20.1250.20:FF:001511">
    <property type="entry name" value="Solute carrier family 2, facilitated glucose transporter member 5"/>
    <property type="match status" value="2"/>
</dbReference>
<dbReference type="Gene3D" id="1.20.1250.20">
    <property type="entry name" value="MFS general substrate transporter like domains"/>
    <property type="match status" value="7"/>
</dbReference>
<feature type="transmembrane region" description="Helical" evidence="14">
    <location>
        <begin position="2543"/>
        <end position="2562"/>
    </location>
</feature>
<dbReference type="EMBL" id="JADDUC020000020">
    <property type="protein sequence ID" value="KAI1232908.1"/>
    <property type="molecule type" value="Genomic_DNA"/>
</dbReference>
<dbReference type="GO" id="GO:0005353">
    <property type="term" value="F:fructose transmembrane transporter activity"/>
    <property type="evidence" value="ECO:0007669"/>
    <property type="project" value="UniProtKB-ARBA"/>
</dbReference>
<feature type="transmembrane region" description="Helical" evidence="14">
    <location>
        <begin position="641"/>
        <end position="660"/>
    </location>
</feature>
<feature type="transmembrane region" description="Helical" evidence="14">
    <location>
        <begin position="725"/>
        <end position="751"/>
    </location>
</feature>
<feature type="transmembrane region" description="Helical" evidence="14">
    <location>
        <begin position="818"/>
        <end position="847"/>
    </location>
</feature>
<feature type="transmembrane region" description="Helical" evidence="14">
    <location>
        <begin position="429"/>
        <end position="449"/>
    </location>
</feature>
<dbReference type="PANTHER" id="PTHR23503">
    <property type="entry name" value="SOLUTE CARRIER FAMILY 2"/>
    <property type="match status" value="1"/>
</dbReference>
<feature type="domain" description="Major facilitator superfamily (MFS) profile" evidence="15">
    <location>
        <begin position="1612"/>
        <end position="2075"/>
    </location>
</feature>
<dbReference type="CDD" id="cd17432">
    <property type="entry name" value="MFS_GLUT_Class2"/>
    <property type="match status" value="1"/>
</dbReference>
<feature type="transmembrane region" description="Helical" evidence="14">
    <location>
        <begin position="2515"/>
        <end position="2537"/>
    </location>
</feature>
<feature type="transmembrane region" description="Helical" evidence="14">
    <location>
        <begin position="55"/>
        <end position="79"/>
    </location>
</feature>
<dbReference type="GO" id="GO:0042383">
    <property type="term" value="C:sarcolemma"/>
    <property type="evidence" value="ECO:0007669"/>
    <property type="project" value="UniProtKB-SubCell"/>
</dbReference>
<feature type="transmembrane region" description="Helical" evidence="14">
    <location>
        <begin position="1658"/>
        <end position="1676"/>
    </location>
</feature>
<sequence>LQNKILILTICAAGIGGTFQYGYNLSIINAPASYIQMFMNTTWLERMGAPVESNVILLLWSFTVSAYPLGGLTGAVVAGPMAIRLGRKMSLLLNNVFVIIAAALSGFSPMAKSFEMIMLSRFFTGVNAGVSMNIQPMYLAESAPKKLRGAVALTSASFTALGLVLGQVVGLRELLGGEESWPFLLASNVIPALIQLTALPWFPESPRYLLIDRGDKESCISALQKLRGTSDLSAELEEMMAEQAAVKGQRAKNPWELFQNPAVRWQLVSIVVLSSAMQLCGNDSMYSYAAYVFEEAGIPQDKIPYVVIGTGSCELITSVTCNMIIDCAGRRPLLLGGYIFMAGWAVVFMVALSQQTQISWMPYLSVACIFAYILSFGIGPAGVTGVLPTEVFDQMSRPAAYMICGSLLWFNLFLVGTAFPFIVKSLAHFCYIPFLVVCVCTALYVWFFLPETKGKSFLEISEEFRKRNFKTKTRAAFHYGLQVSIINSPAEYIQSFIRETWLKRYGSSPSAEMITLLWSFIVSIYSIGGLLGSSSAGYLSVRFGRKKALLLANIPALLGAALMGFSRLCGSFEMIMAGRLFSGVCGGLAQNVHIMYAGECAPRKLRGLIAITASTSIATGKFIGFALGLREVLGVEALWPILLAANAVPALVQLLTLPFFPDSPRYLLIDRKDKEGCIKALKQLWGDGDHMAEIDDMMSEQKAIRGEKAKGIWDLLRDRAVRWQLITLFLVISCMQLIGANVVYFYAYSIFIKAGIPPSQTHYVSLGVGTTEILSTVLCGFLIDRAGRKTLLWKNYTVMALALGLLTVTLSLQDSFFWVPYCSVALVFIFIMSFGVGPGGVVCPLITEIFIHSYRPTAYVFNGVTNWIQLFVLGLVFPFLVEGLGNLCFIIFLTYCLSMAIFVVLVLPETKGKSMLQVMEEFNRLNYRLSEQAGFQGEMAGFLSDLVQYRRLWLMIVVLGIGGTHLSGFQMSVINYTSPYIQKFINETWLERYGSVLPQETLMLLWSLIVSVYCIGGMIGCLCSGYLTAKFGKKKCLLLNDVVLITATLHTGFSRRAKAFEMILAGRFLEGIAAGRTPLFHGNYAGEISPKKLRGFINVTSTVFFALGKTVARILGLSSQKGGIYPIQVTELSMSFPGERKAFLLRKDGSVWRCSLSAEVNKKRLDLLGTEDMWNVLLSFSGLVALIQLLFLPFFPESPPYLLMQKEDKAGCLKAMKQLWGEGNYHTEFDDLLKEKAMTKGTKIMNVLEVLRERSVYPQLCTMLLLLLSLQLCGLSAITFYTSEIFLTANLQENIIPYVSLGVSISELISVVFCSSIIDRFGRRTLLCAGYFLMALILVLLETSLLLSDQFLWLHYCSVILIFLFIIAYGLGPAGVVIAVMNEIFTLSTRASAFVIGGMVIWLSLTFTGMIFPFAVMLLGPFCFLIFIAVLLISVVLIYLFLPETKGKSAYEITEKFKTFQFKRKKCHQAVEISVVAKSGRSSCNIFWYLMDGTRDTLHFGAAHNPAQQPALCALCCPRAASPAGHCSIHSLLWELSTECCGFDQHIYRLVCIIEVKHFTILGKLFGLFCLNSSSFPSQSPHWSPGADFLCFETFPLETGLDVQYQGLFQMVAVLGIGGTFQIGFQISSITYMSQHVKAFMNETWLERYGYPIQQDKLLFLWSITVSVFGIGGLLGSSGSRYLTVKFGKKKCLLCNNVLMIVAASIMGCSKISQSFEMILIGRFMCGVSADLCPMVMSSFFSPIIPSPPLGLCVPLHHQYVGEISPKKLRGFTNSTSSFFWSLGKAVGQIIGQRELLGSQSLWPLLMASCGLPALVQLVTLPFFPESPSYLLMQKGDQEGCKKAIRQLWGEGQHQAEIDDLMKEKATMKNTKILSVLELVKEPAFRWQLYMTVILTATTQLCGINAIYFYTFEVLQAAGFDERMVSYMTLSIGLSELVAAVVCSSIIERLGRKMLIRGGYWIMGSLLAAITVTLSLQDWHYWMPYCSLALIVLFSVVFAVGPGGATVSTRVEIFKLSCRPPAFVISAVLNWLGVFVIGTTFPFIVERLKHFCFLIFMVVLFTSGTIVHLFLPETKGKSIMEITEEFNKLNFKNKHIPATPNHVQFRGLLQMILVLGIGGSFPYGFHISVINYPSVHIRKFINETWIDRHGSPLHPETIMLLWSFIVSVYGIGGFLGSLCCGYLTTKYRKKKCQMFTNLIMLVAALFMALSKTAKSFEMILVGRFLYGIGSGFSLNIHPQYVGEISPKKLRGFTNSTVAVFLTLGKLTGQVVGLRNISLTFIPLFQHNFVSHTLSREILGSEALWPWLLASSGLSALVQLVTLPFFPDSPSYLLIQKGNEEACRKVRAPAEDEAGQSCAAQCSAMDSHTAPEAPMAHNSLPSFSPTAIRKLWGEGDHQAEIDDIMKEKGAMASTKTLRVLEVIKERSLRWQLYILMTVMTTLQLCGINAVECCLYPQNKSRQHYKPLKIYFYSFEVFHTAKFEEYLIPYVSLGVGLCECLSSILCSTLIDRFGRKVLLWGGYLLMCSVLALLTMTLSLQHRFFWMHYFSVILIFLFVVFYGIGPSGATISVMVEIFSQSYRPSAFLIVGCINWMGLFVLGMIFPVIVDNLGPFCFLIFLGILALSAIFIYLYLPETKGKSIMEIKAEFNRLNFGKKETPATENNFPKEQLSCTKL</sequence>
<feature type="transmembrane region" description="Helical" evidence="14">
    <location>
        <begin position="1003"/>
        <end position="1027"/>
    </location>
</feature>